<feature type="coiled-coil region" evidence="5">
    <location>
        <begin position="423"/>
        <end position="476"/>
    </location>
</feature>
<sequence length="1090" mass="121538">MQMEEQQAILTFFRTLSETECEGMRKDNVKESWDAAGSFRDSLSCVLLPHEGENSTHLLGCLGLWAEGNHTDTAEEENDFNLTEQQSRQGSAADHDQTNEHKVKTMDECVLNGDLQDDTKDVCQEHFTTTTSSADPDKQVKNKRAVITLTRTLEVQEEPEDDEEGVEDEEDKKKDAFPESPTELQTSPTQSNTLPNVIITSAGTNSPHGSTLTRGTFCPGSPTEKQIQLPALFSGLRVLRKGVVGPGHNTVALIKPPSSQGEKQWDSKAHGGFLDQISQFLSREKRDDESEERKADGDQDVNKKEESQEKKEDAEVSDAAKSSVSSAEAAFDAFKAFFTPKPLKKDPAEKVDLEAVRKKIRADKDVLNSLFDRTSSKTPGKKDQTDEKSEASTPGEGEERTPGRLQAIWPPLKEEKVGLKYTEAEHQAALLQLKRECKEELEKLQGDYGQEISRLRLENEDTVAHLEIALAELQAELSQAGTHCRGELRDAAVSTGDDLLHKSFRTVCIQTDRETFIKSPKEAEGMGPVQQKVTPNKLDLASISLSLASEREETLTSSSSSSPQTSLQTATPGDSLPLSEQPAASFQITKSDTLAPPSPPVNLAHSPTPPQLPPLPPPPPPSITGLVAPPPPPPPPFSGGLIPDKPPRKPAVEPSKPMKPLYWTRIQIQDNNNTLWSALKEPNIINTSEFEDLFAKTTTQAKRKPLSEAYEKKAKARKIIKLLDGKRSQAVGILISSLHLEMKDIQQAVLTVDHSVVDLETIEALYENRAQPEELERIKRHYETSAEEDIKLLDKPEQFLYELSQIPDFAGRARCIIFQSAFIDGIASTQRKLNTVSSVCKALLGRDSVREVMGLVLALGNHMNGGNRSRGQADGFGLEILPKLKDVKSRDNRISLVDYVVSYYLRNVDKNAGTDKSVFPLPEPQDVFLAAQVKFDDLKRDQRQLGRDLTRCEKDVQNVCSDSPEEHLQPFKDKMEAFSLKARKEHTDASYELRTAQQSFQELVLYFGLKPKAGETEVTTAHFFMLWFEFCADFKARWKRENKNISKERLKEAQLSVRRITGEKKVETRKVNPNSLKERLRQKEANIPST</sequence>
<dbReference type="GO" id="GO:0008017">
    <property type="term" value="F:microtubule binding"/>
    <property type="evidence" value="ECO:0007669"/>
    <property type="project" value="InterPro"/>
</dbReference>
<dbReference type="GeneID" id="114429029"/>
<feature type="region of interest" description="Disordered" evidence="6">
    <location>
        <begin position="283"/>
        <end position="319"/>
    </location>
</feature>
<evidence type="ECO:0000313" key="8">
    <source>
        <dbReference type="Proteomes" id="UP000515145"/>
    </source>
</evidence>
<feature type="compositionally biased region" description="Low complexity" evidence="6">
    <location>
        <begin position="555"/>
        <end position="572"/>
    </location>
</feature>
<proteinExistence type="inferred from homology"/>
<dbReference type="GO" id="GO:0030866">
    <property type="term" value="P:cortical actin cytoskeleton organization"/>
    <property type="evidence" value="ECO:0007669"/>
    <property type="project" value="TreeGrafter"/>
</dbReference>
<dbReference type="SUPFAM" id="SSF101447">
    <property type="entry name" value="Formin homology 2 domain (FH2 domain)"/>
    <property type="match status" value="1"/>
</dbReference>
<protein>
    <submittedName>
        <fullName evidence="9">Formin</fullName>
    </submittedName>
</protein>
<evidence type="ECO:0000259" key="7">
    <source>
        <dbReference type="PROSITE" id="PS51444"/>
    </source>
</evidence>
<keyword evidence="3 5" id="KW-0175">Coiled coil</keyword>
<feature type="compositionally biased region" description="Pro residues" evidence="6">
    <location>
        <begin position="607"/>
        <end position="637"/>
    </location>
</feature>
<dbReference type="InterPro" id="IPR001265">
    <property type="entry name" value="Formin_Cappuccino_subfam"/>
</dbReference>
<comment type="subcellular location">
    <subcellularLocation>
        <location evidence="1">Nucleus</location>
    </subcellularLocation>
</comment>
<evidence type="ECO:0000256" key="2">
    <source>
        <dbReference type="ARBA" id="ARBA00005271"/>
    </source>
</evidence>
<feature type="region of interest" description="Disordered" evidence="6">
    <location>
        <begin position="151"/>
        <end position="221"/>
    </location>
</feature>
<feature type="domain" description="FH2" evidence="7">
    <location>
        <begin position="648"/>
        <end position="1060"/>
    </location>
</feature>
<evidence type="ECO:0000313" key="9">
    <source>
        <dbReference type="RefSeq" id="XP_028253678.1"/>
    </source>
</evidence>
<keyword evidence="8" id="KW-1185">Reference proteome</keyword>
<dbReference type="PANTHER" id="PTHR45920:SF7">
    <property type="entry name" value="FORMIN-G"/>
    <property type="match status" value="1"/>
</dbReference>
<feature type="region of interest" description="Disordered" evidence="6">
    <location>
        <begin position="370"/>
        <end position="406"/>
    </location>
</feature>
<dbReference type="Pfam" id="PF02181">
    <property type="entry name" value="FH2"/>
    <property type="match status" value="1"/>
</dbReference>
<dbReference type="Proteomes" id="UP000515145">
    <property type="component" value="Chromosome 24"/>
</dbReference>
<evidence type="ECO:0000256" key="4">
    <source>
        <dbReference type="ARBA" id="ARBA00023242"/>
    </source>
</evidence>
<dbReference type="CTD" id="342184"/>
<keyword evidence="4" id="KW-0539">Nucleus</keyword>
<dbReference type="FunFam" id="1.20.58.2220:FF:000005">
    <property type="entry name" value="Formin 1"/>
    <property type="match status" value="1"/>
</dbReference>
<evidence type="ECO:0000256" key="1">
    <source>
        <dbReference type="ARBA" id="ARBA00004123"/>
    </source>
</evidence>
<feature type="compositionally biased region" description="Acidic residues" evidence="6">
    <location>
        <begin position="155"/>
        <end position="170"/>
    </location>
</feature>
<dbReference type="GO" id="GO:0005737">
    <property type="term" value="C:cytoplasm"/>
    <property type="evidence" value="ECO:0007669"/>
    <property type="project" value="UniProtKB-ARBA"/>
</dbReference>
<name>A0A6P7HI66_9TELE</name>
<feature type="compositionally biased region" description="Polar residues" evidence="6">
    <location>
        <begin position="81"/>
        <end position="90"/>
    </location>
</feature>
<feature type="compositionally biased region" description="Polar residues" evidence="6">
    <location>
        <begin position="182"/>
        <end position="214"/>
    </location>
</feature>
<dbReference type="GO" id="GO:0045010">
    <property type="term" value="P:actin nucleation"/>
    <property type="evidence" value="ECO:0007669"/>
    <property type="project" value="InterPro"/>
</dbReference>
<dbReference type="RefSeq" id="XP_028253678.1">
    <property type="nucleotide sequence ID" value="XM_028397877.1"/>
</dbReference>
<dbReference type="InterPro" id="IPR042201">
    <property type="entry name" value="FH2_Formin_sf"/>
</dbReference>
<gene>
    <name evidence="9" type="primary">fmn1</name>
</gene>
<feature type="region of interest" description="Disordered" evidence="6">
    <location>
        <begin position="1066"/>
        <end position="1090"/>
    </location>
</feature>
<dbReference type="AlphaFoldDB" id="A0A6P7HI66"/>
<dbReference type="GO" id="GO:0005884">
    <property type="term" value="C:actin filament"/>
    <property type="evidence" value="ECO:0007669"/>
    <property type="project" value="InterPro"/>
</dbReference>
<feature type="compositionally biased region" description="Basic and acidic residues" evidence="6">
    <location>
        <begin position="283"/>
        <end position="314"/>
    </location>
</feature>
<dbReference type="PRINTS" id="PR00828">
    <property type="entry name" value="FORMIN"/>
</dbReference>
<dbReference type="InterPro" id="IPR015425">
    <property type="entry name" value="FH2_Formin"/>
</dbReference>
<feature type="region of interest" description="Disordered" evidence="6">
    <location>
        <begin position="81"/>
        <end position="100"/>
    </location>
</feature>
<feature type="compositionally biased region" description="Basic and acidic residues" evidence="6">
    <location>
        <begin position="380"/>
        <end position="390"/>
    </location>
</feature>
<feature type="region of interest" description="Disordered" evidence="6">
    <location>
        <begin position="549"/>
        <end position="656"/>
    </location>
</feature>
<dbReference type="GO" id="GO:0005634">
    <property type="term" value="C:nucleus"/>
    <property type="evidence" value="ECO:0007669"/>
    <property type="project" value="UniProtKB-SubCell"/>
</dbReference>
<dbReference type="InParanoid" id="A0A6P7HI66"/>
<organism evidence="8 9">
    <name type="scientific">Parambassis ranga</name>
    <name type="common">Indian glassy fish</name>
    <dbReference type="NCBI Taxonomy" id="210632"/>
    <lineage>
        <taxon>Eukaryota</taxon>
        <taxon>Metazoa</taxon>
        <taxon>Chordata</taxon>
        <taxon>Craniata</taxon>
        <taxon>Vertebrata</taxon>
        <taxon>Euteleostomi</taxon>
        <taxon>Actinopterygii</taxon>
        <taxon>Neopterygii</taxon>
        <taxon>Teleostei</taxon>
        <taxon>Neoteleostei</taxon>
        <taxon>Acanthomorphata</taxon>
        <taxon>Ovalentaria</taxon>
        <taxon>Ambassidae</taxon>
        <taxon>Parambassis</taxon>
    </lineage>
</organism>
<reference evidence="9" key="1">
    <citation type="submission" date="2025-08" db="UniProtKB">
        <authorList>
            <consortium name="RefSeq"/>
        </authorList>
    </citation>
    <scope>IDENTIFICATION</scope>
</reference>
<feature type="compositionally biased region" description="Polar residues" evidence="6">
    <location>
        <begin position="582"/>
        <end position="592"/>
    </location>
</feature>
<accession>A0A6P7HI66</accession>
<evidence type="ECO:0000256" key="5">
    <source>
        <dbReference type="SAM" id="Coils"/>
    </source>
</evidence>
<evidence type="ECO:0000256" key="6">
    <source>
        <dbReference type="SAM" id="MobiDB-lite"/>
    </source>
</evidence>
<dbReference type="PANTHER" id="PTHR45920">
    <property type="entry name" value="FORMIN HOMOLOGY 2 DOMAIN CONTAINING, ISOFORM I"/>
    <property type="match status" value="1"/>
</dbReference>
<dbReference type="GO" id="GO:0051015">
    <property type="term" value="F:actin filament binding"/>
    <property type="evidence" value="ECO:0007669"/>
    <property type="project" value="TreeGrafter"/>
</dbReference>
<dbReference type="OrthoDB" id="427644at2759"/>
<evidence type="ECO:0000256" key="3">
    <source>
        <dbReference type="ARBA" id="ARBA00023054"/>
    </source>
</evidence>
<dbReference type="Gene3D" id="1.20.58.2220">
    <property type="entry name" value="Formin, FH2 domain"/>
    <property type="match status" value="1"/>
</dbReference>
<dbReference type="PROSITE" id="PS51444">
    <property type="entry name" value="FH2"/>
    <property type="match status" value="1"/>
</dbReference>
<comment type="similarity">
    <text evidence="2">Belongs to the formin homology family. Cappuccino subfamily.</text>
</comment>
<feature type="compositionally biased region" description="Basic and acidic residues" evidence="6">
    <location>
        <begin position="1066"/>
        <end position="1084"/>
    </location>
</feature>
<dbReference type="SMART" id="SM00498">
    <property type="entry name" value="FH2"/>
    <property type="match status" value="1"/>
</dbReference>